<proteinExistence type="predicted"/>
<reference evidence="2 3" key="1">
    <citation type="journal article" date="2018" name="Sci. Rep.">
        <title>Genome sequence of the cauliflower mushroom Sparassis crispa (Hanabiratake) and its association with beneficial usage.</title>
        <authorList>
            <person name="Kiyama R."/>
            <person name="Furutani Y."/>
            <person name="Kawaguchi K."/>
            <person name="Nakanishi T."/>
        </authorList>
    </citation>
    <scope>NUCLEOTIDE SEQUENCE [LARGE SCALE GENOMIC DNA]</scope>
</reference>
<dbReference type="AlphaFoldDB" id="A0A401G6U5"/>
<evidence type="ECO:0000256" key="1">
    <source>
        <dbReference type="SAM" id="MobiDB-lite"/>
    </source>
</evidence>
<organism evidence="2 3">
    <name type="scientific">Sparassis crispa</name>
    <dbReference type="NCBI Taxonomy" id="139825"/>
    <lineage>
        <taxon>Eukaryota</taxon>
        <taxon>Fungi</taxon>
        <taxon>Dikarya</taxon>
        <taxon>Basidiomycota</taxon>
        <taxon>Agaricomycotina</taxon>
        <taxon>Agaricomycetes</taxon>
        <taxon>Polyporales</taxon>
        <taxon>Sparassidaceae</taxon>
        <taxon>Sparassis</taxon>
    </lineage>
</organism>
<keyword evidence="3" id="KW-1185">Reference proteome</keyword>
<feature type="compositionally biased region" description="Polar residues" evidence="1">
    <location>
        <begin position="36"/>
        <end position="45"/>
    </location>
</feature>
<feature type="region of interest" description="Disordered" evidence="1">
    <location>
        <begin position="35"/>
        <end position="59"/>
    </location>
</feature>
<dbReference type="RefSeq" id="XP_027608803.1">
    <property type="nucleotide sequence ID" value="XM_027753002.1"/>
</dbReference>
<name>A0A401G6U5_9APHY</name>
<dbReference type="EMBL" id="BFAD01000001">
    <property type="protein sequence ID" value="GBE77890.1"/>
    <property type="molecule type" value="Genomic_DNA"/>
</dbReference>
<accession>A0A401G6U5</accession>
<dbReference type="InParanoid" id="A0A401G6U5"/>
<dbReference type="GeneID" id="38774807"/>
<sequence length="72" mass="7935">MGDYGDLILALAEDERWRDGAIYVMPSAMTKVESVPSRSSWNSAGNRDISAPDAPSDFRSFDMTEDICMDGL</sequence>
<protein>
    <submittedName>
        <fullName evidence="2">Uncharacterized protein</fullName>
    </submittedName>
</protein>
<gene>
    <name evidence="2" type="ORF">SCP_0107720</name>
</gene>
<comment type="caution">
    <text evidence="2">The sequence shown here is derived from an EMBL/GenBank/DDBJ whole genome shotgun (WGS) entry which is preliminary data.</text>
</comment>
<dbReference type="Proteomes" id="UP000287166">
    <property type="component" value="Unassembled WGS sequence"/>
</dbReference>
<evidence type="ECO:0000313" key="3">
    <source>
        <dbReference type="Proteomes" id="UP000287166"/>
    </source>
</evidence>
<evidence type="ECO:0000313" key="2">
    <source>
        <dbReference type="EMBL" id="GBE77890.1"/>
    </source>
</evidence>